<evidence type="ECO:0000313" key="3">
    <source>
        <dbReference type="Proteomes" id="UP000004848"/>
    </source>
</evidence>
<evidence type="ECO:0000256" key="1">
    <source>
        <dbReference type="SAM" id="Phobius"/>
    </source>
</evidence>
<reference evidence="2 3" key="1">
    <citation type="submission" date="2006-05" db="EMBL/GenBank/DDBJ databases">
        <authorList>
            <person name="King G."/>
            <person name="Ferriera S."/>
            <person name="Johnson J."/>
            <person name="Kravitz S."/>
            <person name="Beeson K."/>
            <person name="Sutton G."/>
            <person name="Rogers Y.-H."/>
            <person name="Friedman R."/>
            <person name="Frazier M."/>
            <person name="Venter J.C."/>
        </authorList>
    </citation>
    <scope>NUCLEOTIDE SEQUENCE [LARGE SCALE GENOMIC DNA]</scope>
    <source>
        <strain evidence="3">ATCC 25650 / DSM 13394 / JCM 20685 / NBRC 16684 / NCIMB 2208 / IAM 12614 / B1</strain>
    </source>
</reference>
<feature type="transmembrane region" description="Helical" evidence="1">
    <location>
        <begin position="149"/>
        <end position="166"/>
    </location>
</feature>
<name>A0P174_ROSAI</name>
<dbReference type="Proteomes" id="UP000004848">
    <property type="component" value="Unassembled WGS sequence"/>
</dbReference>
<protein>
    <submittedName>
        <fullName evidence="2">Uncharacterized protein</fullName>
    </submittedName>
</protein>
<comment type="caution">
    <text evidence="2">The sequence shown here is derived from an EMBL/GenBank/DDBJ whole genome shotgun (WGS) entry which is preliminary data.</text>
</comment>
<keyword evidence="1" id="KW-1133">Transmembrane helix</keyword>
<sequence>MPYCLLSVKVNDTEETGLTYFGSIGAKSPAISAETDGARKDPQMAYVPNRLRQDPQYDLFLQATVGDDVRGTSVTVLSMLARLGVDPWVEAATLTHLKEVVARQRLEALLGRFTDVPLFGPALDMAVSRLIACLPRVGKDVPTPRPTAISIYWLVGIGLLLAYAGLQAHGN</sequence>
<keyword evidence="1" id="KW-0812">Transmembrane</keyword>
<keyword evidence="1" id="KW-0472">Membrane</keyword>
<gene>
    <name evidence="2" type="ORF">SIAM614_29271</name>
</gene>
<organism evidence="2 3">
    <name type="scientific">Roseibium aggregatum (strain ATCC 25650 / DSM 13394 / JCM 20685 / NBRC 16684 / NCIMB 2208 / IAM 12614 / B1)</name>
    <name type="common">Stappia aggregata</name>
    <dbReference type="NCBI Taxonomy" id="384765"/>
    <lineage>
        <taxon>Bacteria</taxon>
        <taxon>Pseudomonadati</taxon>
        <taxon>Pseudomonadota</taxon>
        <taxon>Alphaproteobacteria</taxon>
        <taxon>Hyphomicrobiales</taxon>
        <taxon>Stappiaceae</taxon>
        <taxon>Roseibium</taxon>
    </lineage>
</organism>
<proteinExistence type="predicted"/>
<dbReference type="AlphaFoldDB" id="A0P174"/>
<accession>A0P174</accession>
<dbReference type="EMBL" id="AAUW01000022">
    <property type="protein sequence ID" value="EAV41259.1"/>
    <property type="molecule type" value="Genomic_DNA"/>
</dbReference>
<evidence type="ECO:0000313" key="2">
    <source>
        <dbReference type="EMBL" id="EAV41259.1"/>
    </source>
</evidence>
<dbReference type="eggNOG" id="ENOG50337B8">
    <property type="taxonomic scope" value="Bacteria"/>
</dbReference>